<reference evidence="2" key="1">
    <citation type="submission" date="2023-09" db="UniProtKB">
        <authorList>
            <consortium name="Ensembl"/>
        </authorList>
    </citation>
    <scope>IDENTIFICATION</scope>
</reference>
<proteinExistence type="predicted"/>
<dbReference type="Ensembl" id="ENSCCNT00000000199.1">
    <property type="protein sequence ID" value="ENSCCNP00000000144.1"/>
    <property type="gene ID" value="ENSCCNG00000000198.1"/>
</dbReference>
<dbReference type="Gene3D" id="2.10.60.10">
    <property type="entry name" value="CD59"/>
    <property type="match status" value="1"/>
</dbReference>
<name>A0A8C0VVY9_CASCN</name>
<organism evidence="2">
    <name type="scientific">Castor canadensis</name>
    <name type="common">American beaver</name>
    <dbReference type="NCBI Taxonomy" id="51338"/>
    <lineage>
        <taxon>Eukaryota</taxon>
        <taxon>Metazoa</taxon>
        <taxon>Chordata</taxon>
        <taxon>Craniata</taxon>
        <taxon>Vertebrata</taxon>
        <taxon>Euteleostomi</taxon>
        <taxon>Mammalia</taxon>
        <taxon>Eutheria</taxon>
        <taxon>Euarchontoglires</taxon>
        <taxon>Glires</taxon>
        <taxon>Rodentia</taxon>
        <taxon>Castorimorpha</taxon>
        <taxon>Castoridae</taxon>
        <taxon>Castor</taxon>
    </lineage>
</organism>
<feature type="chain" id="PRO_5034283432" description="UPAR/Ly6 domain-containing protein" evidence="1">
    <location>
        <begin position="25"/>
        <end position="145"/>
    </location>
</feature>
<sequence>MCPATPHSLFLACSLAFVPLFTVSWEIKMSDLEEKDVDEFSSSGFKCPTCIAVKGRKCDTELKWCAEDKIKCIEFSGIINTGISNITIEMKKCIPIDLCKETITSYMGFPITNGSRKCKSAIRNGAKTRPPTPIFFVLFLEKLLH</sequence>
<accession>A0A8C0VVY9</accession>
<feature type="signal peptide" evidence="1">
    <location>
        <begin position="1"/>
        <end position="24"/>
    </location>
</feature>
<keyword evidence="1" id="KW-0732">Signal</keyword>
<dbReference type="InterPro" id="IPR045860">
    <property type="entry name" value="Snake_toxin-like_sf"/>
</dbReference>
<evidence type="ECO:0000256" key="1">
    <source>
        <dbReference type="SAM" id="SignalP"/>
    </source>
</evidence>
<protein>
    <recommendedName>
        <fullName evidence="3">UPAR/Ly6 domain-containing protein</fullName>
    </recommendedName>
</protein>
<dbReference type="AlphaFoldDB" id="A0A8C0VVY9"/>
<evidence type="ECO:0008006" key="3">
    <source>
        <dbReference type="Google" id="ProtNLM"/>
    </source>
</evidence>
<dbReference type="SUPFAM" id="SSF57302">
    <property type="entry name" value="Snake toxin-like"/>
    <property type="match status" value="1"/>
</dbReference>
<evidence type="ECO:0000313" key="2">
    <source>
        <dbReference type="Ensembl" id="ENSCCNP00000000144.1"/>
    </source>
</evidence>